<dbReference type="Proteomes" id="UP000199687">
    <property type="component" value="Unassembled WGS sequence"/>
</dbReference>
<dbReference type="PANTHER" id="PTHR21666">
    <property type="entry name" value="PEPTIDASE-RELATED"/>
    <property type="match status" value="1"/>
</dbReference>
<evidence type="ECO:0000259" key="1">
    <source>
        <dbReference type="Pfam" id="PF01471"/>
    </source>
</evidence>
<dbReference type="Gene3D" id="1.10.101.10">
    <property type="entry name" value="PGBD-like superfamily/PGBD"/>
    <property type="match status" value="2"/>
</dbReference>
<dbReference type="SUPFAM" id="SSF47090">
    <property type="entry name" value="PGBD-like"/>
    <property type="match status" value="2"/>
</dbReference>
<feature type="domain" description="M23ase beta-sheet core" evidence="2">
    <location>
        <begin position="26"/>
        <end position="122"/>
    </location>
</feature>
<keyword evidence="4" id="KW-1185">Reference proteome</keyword>
<evidence type="ECO:0000313" key="3">
    <source>
        <dbReference type="EMBL" id="SER42471.1"/>
    </source>
</evidence>
<gene>
    <name evidence="3" type="ORF">SAMN04487944_10476</name>
</gene>
<evidence type="ECO:0000259" key="2">
    <source>
        <dbReference type="Pfam" id="PF01551"/>
    </source>
</evidence>
<organism evidence="3 4">
    <name type="scientific">Gracilibacillus ureilyticus</name>
    <dbReference type="NCBI Taxonomy" id="531814"/>
    <lineage>
        <taxon>Bacteria</taxon>
        <taxon>Bacillati</taxon>
        <taxon>Bacillota</taxon>
        <taxon>Bacilli</taxon>
        <taxon>Bacillales</taxon>
        <taxon>Bacillaceae</taxon>
        <taxon>Gracilibacillus</taxon>
    </lineage>
</organism>
<dbReference type="Pfam" id="PF01471">
    <property type="entry name" value="PG_binding_1"/>
    <property type="match status" value="2"/>
</dbReference>
<feature type="domain" description="Peptidoglycan binding-like" evidence="1">
    <location>
        <begin position="243"/>
        <end position="292"/>
    </location>
</feature>
<dbReference type="CDD" id="cd12797">
    <property type="entry name" value="M23_peptidase"/>
    <property type="match status" value="1"/>
</dbReference>
<dbReference type="Gene3D" id="2.70.70.10">
    <property type="entry name" value="Glucose Permease (Domain IIA)"/>
    <property type="match status" value="1"/>
</dbReference>
<name>A0A1H9P2X3_9BACI</name>
<proteinExistence type="predicted"/>
<reference evidence="3 4" key="1">
    <citation type="submission" date="2016-10" db="EMBL/GenBank/DDBJ databases">
        <authorList>
            <person name="de Groot N.N."/>
        </authorList>
    </citation>
    <scope>NUCLEOTIDE SEQUENCE [LARGE SCALE GENOMIC DNA]</scope>
    <source>
        <strain evidence="3 4">CGMCC 1.7727</strain>
    </source>
</reference>
<dbReference type="AlphaFoldDB" id="A0A1H9P2X3"/>
<dbReference type="STRING" id="531814.SAMN04487944_10476"/>
<protein>
    <submittedName>
        <fullName evidence="3">Putative peptidoglycan binding domain-containing protein</fullName>
    </submittedName>
</protein>
<dbReference type="InterPro" id="IPR016047">
    <property type="entry name" value="M23ase_b-sheet_dom"/>
</dbReference>
<dbReference type="EMBL" id="FOGL01000004">
    <property type="protein sequence ID" value="SER42471.1"/>
    <property type="molecule type" value="Genomic_DNA"/>
</dbReference>
<dbReference type="InterPro" id="IPR011055">
    <property type="entry name" value="Dup_hybrid_motif"/>
</dbReference>
<sequence>MADFKGYRITSSYGFRTHPIRGTREFHAGIDLVKQHRAPIYAFTSGIVIYAGFGNNGTGLGGYGNVVLMKDKNNRGQLYAHLDRVAVSRGQSVGRNQIIGYQGSTGNVTGSHLHYEVRKFSETAAPYGYRPNKQTSTLNPVTYLSQFDTTESVSNSLILKRGSRGKEVLRLQQDLIKLGYSLTKYGADGIYGDETVSAVKRFQRDKGLGVDGIVGPRTRNSWLAAIRLISKYPGKYIKKGSTGELVKIIQRKLAINVDGIFGPQTEQAVKQFQRRNSLGVDGIVGSKTWRAMF</sequence>
<dbReference type="GO" id="GO:0004222">
    <property type="term" value="F:metalloendopeptidase activity"/>
    <property type="evidence" value="ECO:0007669"/>
    <property type="project" value="TreeGrafter"/>
</dbReference>
<dbReference type="OrthoDB" id="9805070at2"/>
<feature type="domain" description="Peptidoglycan binding-like" evidence="1">
    <location>
        <begin position="164"/>
        <end position="220"/>
    </location>
</feature>
<accession>A0A1H9P2X3</accession>
<dbReference type="InterPro" id="IPR002477">
    <property type="entry name" value="Peptidoglycan-bd-like"/>
</dbReference>
<dbReference type="InterPro" id="IPR036365">
    <property type="entry name" value="PGBD-like_sf"/>
</dbReference>
<dbReference type="RefSeq" id="WP_089739973.1">
    <property type="nucleotide sequence ID" value="NZ_FOGL01000004.1"/>
</dbReference>
<dbReference type="InterPro" id="IPR036366">
    <property type="entry name" value="PGBDSf"/>
</dbReference>
<dbReference type="SUPFAM" id="SSF51261">
    <property type="entry name" value="Duplicated hybrid motif"/>
    <property type="match status" value="1"/>
</dbReference>
<dbReference type="Pfam" id="PF01551">
    <property type="entry name" value="Peptidase_M23"/>
    <property type="match status" value="1"/>
</dbReference>
<dbReference type="PANTHER" id="PTHR21666:SF270">
    <property type="entry name" value="MUREIN HYDROLASE ACTIVATOR ENVC"/>
    <property type="match status" value="1"/>
</dbReference>
<evidence type="ECO:0000313" key="4">
    <source>
        <dbReference type="Proteomes" id="UP000199687"/>
    </source>
</evidence>
<dbReference type="InterPro" id="IPR050570">
    <property type="entry name" value="Cell_wall_metabolism_enzyme"/>
</dbReference>